<dbReference type="InterPro" id="IPR010730">
    <property type="entry name" value="HET"/>
</dbReference>
<proteinExistence type="predicted"/>
<keyword evidence="3" id="KW-1185">Reference proteome</keyword>
<protein>
    <recommendedName>
        <fullName evidence="1">Heterokaryon incompatibility domain-containing protein</fullName>
    </recommendedName>
</protein>
<evidence type="ECO:0000259" key="1">
    <source>
        <dbReference type="Pfam" id="PF06985"/>
    </source>
</evidence>
<gene>
    <name evidence="2" type="ORF">GP486_003007</name>
</gene>
<dbReference type="EMBL" id="JAGHQM010000374">
    <property type="protein sequence ID" value="KAH0562300.1"/>
    <property type="molecule type" value="Genomic_DNA"/>
</dbReference>
<dbReference type="AlphaFoldDB" id="A0A9P8RR73"/>
<dbReference type="Pfam" id="PF06985">
    <property type="entry name" value="HET"/>
    <property type="match status" value="1"/>
</dbReference>
<dbReference type="Proteomes" id="UP000750711">
    <property type="component" value="Unassembled WGS sequence"/>
</dbReference>
<organism evidence="2 3">
    <name type="scientific">Trichoglossum hirsutum</name>
    <dbReference type="NCBI Taxonomy" id="265104"/>
    <lineage>
        <taxon>Eukaryota</taxon>
        <taxon>Fungi</taxon>
        <taxon>Dikarya</taxon>
        <taxon>Ascomycota</taxon>
        <taxon>Pezizomycotina</taxon>
        <taxon>Geoglossomycetes</taxon>
        <taxon>Geoglossales</taxon>
        <taxon>Geoglossaceae</taxon>
        <taxon>Trichoglossum</taxon>
    </lineage>
</organism>
<feature type="domain" description="Heterokaryon incompatibility" evidence="1">
    <location>
        <begin position="219"/>
        <end position="369"/>
    </location>
</feature>
<dbReference type="PANTHER" id="PTHR33112">
    <property type="entry name" value="DOMAIN PROTEIN, PUTATIVE-RELATED"/>
    <property type="match status" value="1"/>
</dbReference>
<name>A0A9P8RR73_9PEZI</name>
<accession>A0A9P8RR73</accession>
<reference evidence="2" key="1">
    <citation type="submission" date="2021-03" db="EMBL/GenBank/DDBJ databases">
        <title>Comparative genomics and phylogenomic investigation of the class Geoglossomycetes provide insights into ecological specialization and systematics.</title>
        <authorList>
            <person name="Melie T."/>
            <person name="Pirro S."/>
            <person name="Miller A.N."/>
            <person name="Quandt A."/>
        </authorList>
    </citation>
    <scope>NUCLEOTIDE SEQUENCE</scope>
    <source>
        <strain evidence="2">CAQ_001_2017</strain>
    </source>
</reference>
<sequence>MALCGLCQGIRVDNLVPYCPPGRGDEAFRVGYEHQPNYRALEKSSRECPLCKLLLHALEDGAAVDRMPEEIRDRSESRIWLIGGQEMFFDLSGPMRLSQINIQAGNAWRHTVLGLYADEGERMAVRLTGLVPDDPAATSGDVVGREISTDPSSDRSFALVSRWIRECVAQHKECSLTTNPGVSAERHDEIRPLPTRLIHVGGPDKSPFLCHTGGTVGQYVSLSYCWGSAVALTTTKETYNARCEGIEFSTVPKTIRDAIVITRRLGIQYLWVDAICIIQDDDGDWQREAAQMGLIYRNALFTISATEALDASVGCFTKYAPMLMQPVKLDYHSHDGKRKGQMFIRPQPATVADSLDRSPVNSRGWCLQERILSRRVLHYTKNQLYWECQKHCAAEDGTIYDYIFRLKQSFDLRDYSGSADPSSVFWKWCQLVVEYSNRKLTKQSDKLPAMSGLASEVARRTGDQYLAGLWRSYLHVGLLWESTPGKMVRPPAFRAPSWSWASLDGPLRYAGMNNLITTSAPNIDILNTNVTSAGEDAHGSVSAGHIQLSGRLKPATRSDGRVYRPTDGWGSSEPWGYDVIDSTSGAGIGCAIFDEADSAVPKDILCLRVSDTSRQGSVAYNILVLEAAGNQPHEYRRLGVGRILLTGWFDDCPGAAITIV</sequence>
<evidence type="ECO:0000313" key="2">
    <source>
        <dbReference type="EMBL" id="KAH0562300.1"/>
    </source>
</evidence>
<evidence type="ECO:0000313" key="3">
    <source>
        <dbReference type="Proteomes" id="UP000750711"/>
    </source>
</evidence>
<comment type="caution">
    <text evidence="2">The sequence shown here is derived from an EMBL/GenBank/DDBJ whole genome shotgun (WGS) entry which is preliminary data.</text>
</comment>
<dbReference type="PANTHER" id="PTHR33112:SF16">
    <property type="entry name" value="HETEROKARYON INCOMPATIBILITY DOMAIN-CONTAINING PROTEIN"/>
    <property type="match status" value="1"/>
</dbReference>